<keyword evidence="2" id="KW-1185">Reference proteome</keyword>
<dbReference type="InterPro" id="IPR006540">
    <property type="entry name" value="Lactococcin_972"/>
</dbReference>
<reference evidence="1 2" key="1">
    <citation type="submission" date="2018-12" db="EMBL/GenBank/DDBJ databases">
        <authorList>
            <person name="Li F."/>
        </authorList>
    </citation>
    <scope>NUCLEOTIDE SEQUENCE [LARGE SCALE GENOMIC DNA]</scope>
    <source>
        <strain evidence="1 2">11W25H-1</strain>
    </source>
</reference>
<protein>
    <submittedName>
        <fullName evidence="1">Lactococcin 972 family bacteriocin</fullName>
    </submittedName>
</protein>
<evidence type="ECO:0000313" key="1">
    <source>
        <dbReference type="EMBL" id="RWZ46521.1"/>
    </source>
</evidence>
<dbReference type="OrthoDB" id="5125456at2"/>
<dbReference type="Proteomes" id="UP000288547">
    <property type="component" value="Unassembled WGS sequence"/>
</dbReference>
<dbReference type="EMBL" id="RZNB01000006">
    <property type="protein sequence ID" value="RWZ46521.1"/>
    <property type="molecule type" value="Genomic_DNA"/>
</dbReference>
<accession>A0A3S3Z1G1</accession>
<dbReference type="AlphaFoldDB" id="A0A3S3Z1G1"/>
<organism evidence="1 2">
    <name type="scientific">Labedella phragmitis</name>
    <dbReference type="NCBI Taxonomy" id="2498849"/>
    <lineage>
        <taxon>Bacteria</taxon>
        <taxon>Bacillati</taxon>
        <taxon>Actinomycetota</taxon>
        <taxon>Actinomycetes</taxon>
        <taxon>Micrococcales</taxon>
        <taxon>Microbacteriaceae</taxon>
        <taxon>Labedella</taxon>
    </lineage>
</organism>
<name>A0A3S3Z1G1_9MICO</name>
<comment type="caution">
    <text evidence="1">The sequence shown here is derived from an EMBL/GenBank/DDBJ whole genome shotgun (WGS) entry which is preliminary data.</text>
</comment>
<dbReference type="NCBIfam" id="TIGR01653">
    <property type="entry name" value="lactococcin_972"/>
    <property type="match status" value="1"/>
</dbReference>
<dbReference type="Pfam" id="PF09683">
    <property type="entry name" value="Lactococcin_972"/>
    <property type="match status" value="1"/>
</dbReference>
<sequence>MPRTTPVRGIGRLRCVTSLGGDTMKLKIRAIATAAIVGALVLGAPLAAEAQTIKKVGGGTWTYGVYEPASTAFVYSDYRHSSKTHKATACSRSACAATSWKAPRTIAHAERVASMSGNTAFWDTK</sequence>
<evidence type="ECO:0000313" key="2">
    <source>
        <dbReference type="Proteomes" id="UP000288547"/>
    </source>
</evidence>
<proteinExistence type="predicted"/>
<dbReference type="Gene3D" id="2.60.40.2850">
    <property type="match status" value="1"/>
</dbReference>
<gene>
    <name evidence="1" type="ORF">ELQ90_13810</name>
</gene>